<feature type="transmembrane region" description="Helical" evidence="8">
    <location>
        <begin position="206"/>
        <end position="224"/>
    </location>
</feature>
<evidence type="ECO:0000256" key="2">
    <source>
        <dbReference type="ARBA" id="ARBA00007928"/>
    </source>
</evidence>
<gene>
    <name evidence="9" type="ORF">GEAM_4234</name>
</gene>
<evidence type="ECO:0000256" key="1">
    <source>
        <dbReference type="ARBA" id="ARBA00004651"/>
    </source>
</evidence>
<comment type="similarity">
    <text evidence="2">Belongs to the Rht family.</text>
</comment>
<proteinExistence type="inferred from homology"/>
<evidence type="ECO:0000313" key="9">
    <source>
        <dbReference type="EMBL" id="KFC77383.1"/>
    </source>
</evidence>
<dbReference type="AlphaFoldDB" id="A0A085G0Y8"/>
<dbReference type="PANTHER" id="PTHR30086:SF15">
    <property type="entry name" value="LEUCINE EFFLUX PROTEIN"/>
    <property type="match status" value="1"/>
</dbReference>
<evidence type="ECO:0000256" key="6">
    <source>
        <dbReference type="ARBA" id="ARBA00023136"/>
    </source>
</evidence>
<comment type="subcellular location">
    <subcellularLocation>
        <location evidence="1">Cell membrane</location>
        <topology evidence="1">Multi-pass membrane protein</topology>
    </subcellularLocation>
</comment>
<dbReference type="GO" id="GO:0005886">
    <property type="term" value="C:plasma membrane"/>
    <property type="evidence" value="ECO:0007669"/>
    <property type="project" value="UniProtKB-SubCell"/>
</dbReference>
<evidence type="ECO:0000256" key="4">
    <source>
        <dbReference type="ARBA" id="ARBA00022692"/>
    </source>
</evidence>
<evidence type="ECO:0000256" key="3">
    <source>
        <dbReference type="ARBA" id="ARBA00022475"/>
    </source>
</evidence>
<accession>A0A085G0Y8</accession>
<organism evidence="9 10">
    <name type="scientific">Ewingella americana (strain ATCC 33852 / DSM 4580 / CCUG 14506 / JCM 5911 / LMG 7869 / NCTC 12157 / CDC 1468-78)</name>
    <dbReference type="NCBI Taxonomy" id="910964"/>
    <lineage>
        <taxon>Bacteria</taxon>
        <taxon>Pseudomonadati</taxon>
        <taxon>Pseudomonadota</taxon>
        <taxon>Gammaproteobacteria</taxon>
        <taxon>Enterobacterales</taxon>
        <taxon>Yersiniaceae</taxon>
        <taxon>Ewingella</taxon>
    </lineage>
</organism>
<dbReference type="Proteomes" id="UP000028640">
    <property type="component" value="Unassembled WGS sequence"/>
</dbReference>
<keyword evidence="10" id="KW-1185">Reference proteome</keyword>
<keyword evidence="6 8" id="KW-0472">Membrane</keyword>
<feature type="transmembrane region" description="Helical" evidence="8">
    <location>
        <begin position="146"/>
        <end position="164"/>
    </location>
</feature>
<protein>
    <submittedName>
        <fullName evidence="9">Putative transport protein</fullName>
    </submittedName>
</protein>
<reference evidence="9 10" key="1">
    <citation type="submission" date="2014-05" db="EMBL/GenBank/DDBJ databases">
        <title>ATOL: Assembling a taxonomically balanced genome-scale reconstruction of the evolutionary history of the Enterobacteriaceae.</title>
        <authorList>
            <person name="Plunkett G.III."/>
            <person name="Neeno-Eckwall E.C."/>
            <person name="Glasner J.D."/>
            <person name="Perna N.T."/>
        </authorList>
    </citation>
    <scope>NUCLEOTIDE SEQUENCE [LARGE SCALE GENOMIC DNA]</scope>
    <source>
        <strain evidence="9 10">ATCC 33852</strain>
    </source>
</reference>
<dbReference type="Pfam" id="PF01810">
    <property type="entry name" value="LysE"/>
    <property type="match status" value="1"/>
</dbReference>
<evidence type="ECO:0000256" key="7">
    <source>
        <dbReference type="ARBA" id="ARBA00048489"/>
    </source>
</evidence>
<comment type="catalytic activity">
    <reaction evidence="7">
        <text>L-leucine(in) + H(+)(out) = L-leucine(out) + H(+)(in)</text>
        <dbReference type="Rhea" id="RHEA:28731"/>
        <dbReference type="ChEBI" id="CHEBI:15378"/>
        <dbReference type="ChEBI" id="CHEBI:57427"/>
    </reaction>
    <physiologicalReaction direction="left-to-right" evidence="7">
        <dbReference type="Rhea" id="RHEA:28732"/>
    </physiologicalReaction>
</comment>
<evidence type="ECO:0000256" key="8">
    <source>
        <dbReference type="SAM" id="Phobius"/>
    </source>
</evidence>
<feature type="transmembrane region" description="Helical" evidence="8">
    <location>
        <begin position="86"/>
        <end position="107"/>
    </location>
</feature>
<comment type="caution">
    <text evidence="9">The sequence shown here is derived from an EMBL/GenBank/DDBJ whole genome shotgun (WGS) entry which is preliminary data.</text>
</comment>
<dbReference type="NCBIfam" id="NF008201">
    <property type="entry name" value="PRK10958.1"/>
    <property type="match status" value="1"/>
</dbReference>
<dbReference type="PANTHER" id="PTHR30086">
    <property type="entry name" value="ARGININE EXPORTER PROTEIN ARGO"/>
    <property type="match status" value="1"/>
</dbReference>
<feature type="transmembrane region" description="Helical" evidence="8">
    <location>
        <begin position="25"/>
        <end position="47"/>
    </location>
</feature>
<keyword evidence="3" id="KW-1003">Cell membrane</keyword>
<keyword evidence="5 8" id="KW-1133">Transmembrane helix</keyword>
<dbReference type="InterPro" id="IPR001123">
    <property type="entry name" value="LeuE-type"/>
</dbReference>
<dbReference type="eggNOG" id="COG1280">
    <property type="taxonomic scope" value="Bacteria"/>
</dbReference>
<dbReference type="STRING" id="910964.GEAM_4234"/>
<keyword evidence="4 8" id="KW-0812">Transmembrane</keyword>
<name>A0A085G0Y8_EWIA3</name>
<dbReference type="PIRSF" id="PIRSF006324">
    <property type="entry name" value="LeuE"/>
    <property type="match status" value="1"/>
</dbReference>
<dbReference type="GO" id="GO:0015820">
    <property type="term" value="P:L-leucine transport"/>
    <property type="evidence" value="ECO:0007669"/>
    <property type="project" value="TreeGrafter"/>
</dbReference>
<evidence type="ECO:0000256" key="5">
    <source>
        <dbReference type="ARBA" id="ARBA00022989"/>
    </source>
</evidence>
<dbReference type="GO" id="GO:0015190">
    <property type="term" value="F:L-leucine transmembrane transporter activity"/>
    <property type="evidence" value="ECO:0007669"/>
    <property type="project" value="TreeGrafter"/>
</dbReference>
<sequence length="227" mass="25096">MFGLSIFSQFLEAQVILEQFGVINLWTYLAGLVFIILLPGPNSLFVLKTSASHGVLSGYKAAAGCFLGDAVLIFLAYIGVASLIKASPVLFMLVRFLGAFYLLYLGIKIIQENFFSKNKEQGETVSVRGNVFRKSLTLSLTNPKSIMFYISFFVQFINFSYPHAAVPYLILATILEILSFTYMTTLIFGGVALSKFFRSRKKLTKFGNGVVGLFFMGFAARLASLTS</sequence>
<feature type="transmembrane region" description="Helical" evidence="8">
    <location>
        <begin position="59"/>
        <end position="80"/>
    </location>
</feature>
<feature type="transmembrane region" description="Helical" evidence="8">
    <location>
        <begin position="170"/>
        <end position="194"/>
    </location>
</feature>
<dbReference type="EMBL" id="JMPJ01000075">
    <property type="protein sequence ID" value="KFC77383.1"/>
    <property type="molecule type" value="Genomic_DNA"/>
</dbReference>
<evidence type="ECO:0000313" key="10">
    <source>
        <dbReference type="Proteomes" id="UP000028640"/>
    </source>
</evidence>